<dbReference type="EMBL" id="CABP01000115">
    <property type="protein sequence ID" value="CBI05419.1"/>
    <property type="molecule type" value="Genomic_DNA"/>
</dbReference>
<evidence type="ECO:0000313" key="1">
    <source>
        <dbReference type="EMBL" id="CBI05419.1"/>
    </source>
</evidence>
<name>E6QDZ3_9ZZZZ</name>
<reference evidence="1" key="1">
    <citation type="submission" date="2009-10" db="EMBL/GenBank/DDBJ databases">
        <title>Diversity of trophic interactions inside an arsenic-rich microbial ecosystem.</title>
        <authorList>
            <person name="Bertin P.N."/>
            <person name="Heinrich-Salmeron A."/>
            <person name="Pelletier E."/>
            <person name="Goulhen-Chollet F."/>
            <person name="Arsene-Ploetze F."/>
            <person name="Gallien S."/>
            <person name="Calteau A."/>
            <person name="Vallenet D."/>
            <person name="Casiot C."/>
            <person name="Chane-Woon-Ming B."/>
            <person name="Giloteaux L."/>
            <person name="Barakat M."/>
            <person name="Bonnefoy V."/>
            <person name="Bruneel O."/>
            <person name="Chandler M."/>
            <person name="Cleiss J."/>
            <person name="Duran R."/>
            <person name="Elbaz-Poulichet F."/>
            <person name="Fonknechten N."/>
            <person name="Lauga B."/>
            <person name="Mornico D."/>
            <person name="Ortet P."/>
            <person name="Schaeffer C."/>
            <person name="Siguier P."/>
            <person name="Alexander Thil Smith A."/>
            <person name="Van Dorsselaer A."/>
            <person name="Weissenbach J."/>
            <person name="Medigue C."/>
            <person name="Le Paslier D."/>
        </authorList>
    </citation>
    <scope>NUCLEOTIDE SEQUENCE</scope>
</reference>
<accession>E6QDZ3</accession>
<dbReference type="AlphaFoldDB" id="E6QDZ3"/>
<comment type="caution">
    <text evidence="1">The sequence shown here is derived from an EMBL/GenBank/DDBJ whole genome shotgun (WGS) entry which is preliminary data.</text>
</comment>
<proteinExistence type="predicted"/>
<organism evidence="1">
    <name type="scientific">mine drainage metagenome</name>
    <dbReference type="NCBI Taxonomy" id="410659"/>
    <lineage>
        <taxon>unclassified sequences</taxon>
        <taxon>metagenomes</taxon>
        <taxon>ecological metagenomes</taxon>
    </lineage>
</organism>
<protein>
    <submittedName>
        <fullName evidence="1">Uncharacterized protein</fullName>
    </submittedName>
</protein>
<sequence>MLNPAPKKLAAGEQIVQCYMMIIIDTQFDAFKSGCCGNF</sequence>
<gene>
    <name evidence="1" type="ORF">CARN5_1090</name>
</gene>